<evidence type="ECO:0000256" key="12">
    <source>
        <dbReference type="RuleBase" id="RU000688"/>
    </source>
</evidence>
<evidence type="ECO:0000259" key="15">
    <source>
        <dbReference type="PROSITE" id="PS50262"/>
    </source>
</evidence>
<dbReference type="CDD" id="cd15134">
    <property type="entry name" value="7tmA_capaR"/>
    <property type="match status" value="1"/>
</dbReference>
<accession>A0ABM1B2G9</accession>
<evidence type="ECO:0000256" key="1">
    <source>
        <dbReference type="ARBA" id="ARBA00004651"/>
    </source>
</evidence>
<evidence type="ECO:0000313" key="16">
    <source>
        <dbReference type="Proteomes" id="UP000694941"/>
    </source>
</evidence>
<evidence type="ECO:0000256" key="7">
    <source>
        <dbReference type="ARBA" id="ARBA00023136"/>
    </source>
</evidence>
<evidence type="ECO:0000256" key="3">
    <source>
        <dbReference type="ARBA" id="ARBA00022475"/>
    </source>
</evidence>
<evidence type="ECO:0000256" key="11">
    <source>
        <dbReference type="ARBA" id="ARBA00023224"/>
    </source>
</evidence>
<evidence type="ECO:0000256" key="4">
    <source>
        <dbReference type="ARBA" id="ARBA00022692"/>
    </source>
</evidence>
<dbReference type="GeneID" id="106458475"/>
<dbReference type="PRINTS" id="PR00237">
    <property type="entry name" value="GPCRRHODOPSN"/>
</dbReference>
<proteinExistence type="inferred from homology"/>
<feature type="transmembrane region" description="Helical" evidence="14">
    <location>
        <begin position="272"/>
        <end position="291"/>
    </location>
</feature>
<dbReference type="RefSeq" id="XP_013773450.2">
    <property type="nucleotide sequence ID" value="XM_013917996.2"/>
</dbReference>
<dbReference type="Gene3D" id="1.20.1070.10">
    <property type="entry name" value="Rhodopsin 7-helix transmembrane proteins"/>
    <property type="match status" value="1"/>
</dbReference>
<evidence type="ECO:0000256" key="14">
    <source>
        <dbReference type="SAM" id="Phobius"/>
    </source>
</evidence>
<keyword evidence="7 14" id="KW-0472">Membrane</keyword>
<sequence length="473" mass="52871">MADIIPRGTESTLYFIPPTDAVLITLIPAVNNESDNESDMNFGPKRDPLSTVIPMTLIYAVILLSGMVGNICTCVVIARNNYMHTATNYYLFSLAVSDLLLLLLGLPQEMYQLWQRYPYVFGEYFCVLRGLTSETSTNASILTITAFTVERYLAICHPLRAHTMSKLSRAIMVIVGIWLLSALCAVPLGIQFGIVQVFCTLKNPLNHAFEISTFLFFIFPMTLITVLYILIGMKLRRSTGLDHSEDNSNNTNGVKSELKQSVKRSTYSSRRAVVKMLAAVVAGFFICWAPFHAQRLMAIYVTEPTPTDHKVYDALNYISGVSYYFSATINPILYSILSLKFRQAFKDTFARCCGCLQRRNSKFNYLSRLNSTYRSTAFETTDVTVVSESPHHTTNIKLRLRQVNGSSAVSPSGQIQETSLNTPAASLQESPGSTDNLKVSNSISNSSLQMLEDDAFDESELSHYMAQMRCQKT</sequence>
<organism evidence="16 17">
    <name type="scientific">Limulus polyphemus</name>
    <name type="common">Atlantic horseshoe crab</name>
    <dbReference type="NCBI Taxonomy" id="6850"/>
    <lineage>
        <taxon>Eukaryota</taxon>
        <taxon>Metazoa</taxon>
        <taxon>Ecdysozoa</taxon>
        <taxon>Arthropoda</taxon>
        <taxon>Chelicerata</taxon>
        <taxon>Merostomata</taxon>
        <taxon>Xiphosura</taxon>
        <taxon>Limulidae</taxon>
        <taxon>Limulus</taxon>
    </lineage>
</organism>
<feature type="transmembrane region" description="Helical" evidence="14">
    <location>
        <begin position="170"/>
        <end position="194"/>
    </location>
</feature>
<reference evidence="17" key="1">
    <citation type="submission" date="2025-08" db="UniProtKB">
        <authorList>
            <consortium name="RefSeq"/>
        </authorList>
    </citation>
    <scope>IDENTIFICATION</scope>
    <source>
        <tissue evidence="17">Muscle</tissue>
    </source>
</reference>
<dbReference type="InterPro" id="IPR000276">
    <property type="entry name" value="GPCR_Rhodpsn"/>
</dbReference>
<evidence type="ECO:0000256" key="13">
    <source>
        <dbReference type="SAM" id="MobiDB-lite"/>
    </source>
</evidence>
<keyword evidence="6 12" id="KW-0297">G-protein coupled receptor</keyword>
<feature type="transmembrane region" description="Helical" evidence="14">
    <location>
        <begin position="51"/>
        <end position="77"/>
    </location>
</feature>
<keyword evidence="10" id="KW-0325">Glycoprotein</keyword>
<dbReference type="PRINTS" id="PR01565">
    <property type="entry name" value="NEUROMEDINUR"/>
</dbReference>
<feature type="transmembrane region" description="Helical" evidence="14">
    <location>
        <begin position="89"/>
        <end position="107"/>
    </location>
</feature>
<evidence type="ECO:0000256" key="8">
    <source>
        <dbReference type="ARBA" id="ARBA00023157"/>
    </source>
</evidence>
<dbReference type="PROSITE" id="PS00237">
    <property type="entry name" value="G_PROTEIN_RECEP_F1_1"/>
    <property type="match status" value="1"/>
</dbReference>
<feature type="transmembrane region" description="Helical" evidence="14">
    <location>
        <begin position="12"/>
        <end position="31"/>
    </location>
</feature>
<dbReference type="Pfam" id="PF00001">
    <property type="entry name" value="7tm_1"/>
    <property type="match status" value="1"/>
</dbReference>
<evidence type="ECO:0000313" key="17">
    <source>
        <dbReference type="RefSeq" id="XP_013773450.2"/>
    </source>
</evidence>
<evidence type="ECO:0000256" key="10">
    <source>
        <dbReference type="ARBA" id="ARBA00023180"/>
    </source>
</evidence>
<dbReference type="PANTHER" id="PTHR24243:SF208">
    <property type="entry name" value="PYROKININ-1 RECEPTOR"/>
    <property type="match status" value="1"/>
</dbReference>
<dbReference type="InterPro" id="IPR005390">
    <property type="entry name" value="NeuromedU_rcpt"/>
</dbReference>
<evidence type="ECO:0000256" key="6">
    <source>
        <dbReference type="ARBA" id="ARBA00023040"/>
    </source>
</evidence>
<comment type="subcellular location">
    <subcellularLocation>
        <location evidence="1">Cell membrane</location>
        <topology evidence="1">Multi-pass membrane protein</topology>
    </subcellularLocation>
</comment>
<keyword evidence="16" id="KW-1185">Reference proteome</keyword>
<keyword evidence="9 12" id="KW-0675">Receptor</keyword>
<comment type="similarity">
    <text evidence="2 12">Belongs to the G-protein coupled receptor 1 family.</text>
</comment>
<feature type="transmembrane region" description="Helical" evidence="14">
    <location>
        <begin position="314"/>
        <end position="337"/>
    </location>
</feature>
<evidence type="ECO:0000256" key="2">
    <source>
        <dbReference type="ARBA" id="ARBA00010663"/>
    </source>
</evidence>
<feature type="transmembrane region" description="Helical" evidence="14">
    <location>
        <begin position="214"/>
        <end position="231"/>
    </location>
</feature>
<dbReference type="SUPFAM" id="SSF81321">
    <property type="entry name" value="Family A G protein-coupled receptor-like"/>
    <property type="match status" value="1"/>
</dbReference>
<protein>
    <submittedName>
        <fullName evidence="17">Pyrokinin-1 receptor-like</fullName>
    </submittedName>
</protein>
<dbReference type="PANTHER" id="PTHR24243">
    <property type="entry name" value="G-PROTEIN COUPLED RECEPTOR"/>
    <property type="match status" value="1"/>
</dbReference>
<keyword evidence="3" id="KW-1003">Cell membrane</keyword>
<feature type="region of interest" description="Disordered" evidence="13">
    <location>
        <begin position="407"/>
        <end position="436"/>
    </location>
</feature>
<dbReference type="InterPro" id="IPR017452">
    <property type="entry name" value="GPCR_Rhodpsn_7TM"/>
</dbReference>
<keyword evidence="4 12" id="KW-0812">Transmembrane</keyword>
<evidence type="ECO:0000256" key="9">
    <source>
        <dbReference type="ARBA" id="ARBA00023170"/>
    </source>
</evidence>
<dbReference type="Proteomes" id="UP000694941">
    <property type="component" value="Unplaced"/>
</dbReference>
<feature type="domain" description="G-protein coupled receptors family 1 profile" evidence="15">
    <location>
        <begin position="69"/>
        <end position="334"/>
    </location>
</feature>
<evidence type="ECO:0000256" key="5">
    <source>
        <dbReference type="ARBA" id="ARBA00022989"/>
    </source>
</evidence>
<keyword evidence="11 12" id="KW-0807">Transducer</keyword>
<keyword evidence="5 14" id="KW-1133">Transmembrane helix</keyword>
<name>A0ABM1B2G9_LIMPO</name>
<feature type="transmembrane region" description="Helical" evidence="14">
    <location>
        <begin position="127"/>
        <end position="149"/>
    </location>
</feature>
<dbReference type="PROSITE" id="PS50262">
    <property type="entry name" value="G_PROTEIN_RECEP_F1_2"/>
    <property type="match status" value="1"/>
</dbReference>
<gene>
    <name evidence="17" type="primary">LOC106458475</name>
</gene>
<keyword evidence="8" id="KW-1015">Disulfide bond</keyword>